<keyword evidence="2" id="KW-1185">Reference proteome</keyword>
<dbReference type="InterPro" id="IPR014729">
    <property type="entry name" value="Rossmann-like_a/b/a_fold"/>
</dbReference>
<dbReference type="WBParaSite" id="PSAMB.scaffold1947size26490.g15711.t1">
    <property type="protein sequence ID" value="PSAMB.scaffold1947size26490.g15711.t1"/>
    <property type="gene ID" value="PSAMB.scaffold1947size26490.g15711"/>
</dbReference>
<dbReference type="Proteomes" id="UP000887566">
    <property type="component" value="Unplaced"/>
</dbReference>
<dbReference type="AlphaFoldDB" id="A0A914VG81"/>
<protein>
    <submittedName>
        <fullName evidence="3">Uncharacterized protein</fullName>
    </submittedName>
</protein>
<name>A0A914VG81_9BILA</name>
<evidence type="ECO:0000313" key="3">
    <source>
        <dbReference type="WBParaSite" id="PSAMB.scaffold1947size26490.g15711.t1"/>
    </source>
</evidence>
<feature type="signal peptide" evidence="1">
    <location>
        <begin position="1"/>
        <end position="20"/>
    </location>
</feature>
<organism evidence="2 3">
    <name type="scientific">Plectus sambesii</name>
    <dbReference type="NCBI Taxonomy" id="2011161"/>
    <lineage>
        <taxon>Eukaryota</taxon>
        <taxon>Metazoa</taxon>
        <taxon>Ecdysozoa</taxon>
        <taxon>Nematoda</taxon>
        <taxon>Chromadorea</taxon>
        <taxon>Plectida</taxon>
        <taxon>Plectina</taxon>
        <taxon>Plectoidea</taxon>
        <taxon>Plectidae</taxon>
        <taxon>Plectus</taxon>
    </lineage>
</organism>
<dbReference type="PANTHER" id="PTHR35180:SF7">
    <property type="entry name" value="SRCR DOMAIN-CONTAINING PROTEIN"/>
    <property type="match status" value="1"/>
</dbReference>
<keyword evidence="1" id="KW-0732">Signal</keyword>
<proteinExistence type="predicted"/>
<reference evidence="3" key="1">
    <citation type="submission" date="2022-11" db="UniProtKB">
        <authorList>
            <consortium name="WormBaseParasite"/>
        </authorList>
    </citation>
    <scope>IDENTIFICATION</scope>
</reference>
<dbReference type="Gene3D" id="3.40.50.620">
    <property type="entry name" value="HUPs"/>
    <property type="match status" value="1"/>
</dbReference>
<evidence type="ECO:0000256" key="1">
    <source>
        <dbReference type="SAM" id="SignalP"/>
    </source>
</evidence>
<evidence type="ECO:0000313" key="2">
    <source>
        <dbReference type="Proteomes" id="UP000887566"/>
    </source>
</evidence>
<accession>A0A914VG81</accession>
<feature type="chain" id="PRO_5036675900" evidence="1">
    <location>
        <begin position="21"/>
        <end position="257"/>
    </location>
</feature>
<sequence>MLQSLVTVAIALVAFSASASIPLPKLENQLAQKSPISKDDGMCKWFGSAPLCDGQCVWPYTVQQGESETGDSDQKCVSGHKVYCCKEYIGEGSNCKWFGTAPLCQGECAAPYTHQVNSSSSGDGQTCWTGQKNHRDCRSQFAAAPFSDDPVAVPERDGVDFTHPITYTQASSGQGWLSLSQASLKPQDALPCAISGGGDAYQLFRDVDSFVETQRTEDVSTTNVVQRILSNIDTYRMRNLAPRYSSEQQKLKFCSAK</sequence>
<dbReference type="PANTHER" id="PTHR35180">
    <property type="entry name" value="PROTEIN CBG06219"/>
    <property type="match status" value="1"/>
</dbReference>